<dbReference type="InterPro" id="IPR012337">
    <property type="entry name" value="RNaseH-like_sf"/>
</dbReference>
<name>A0A2I1FYW1_9GLOM</name>
<dbReference type="SUPFAM" id="SSF53098">
    <property type="entry name" value="Ribonuclease H-like"/>
    <property type="match status" value="1"/>
</dbReference>
<keyword evidence="1" id="KW-0472">Membrane</keyword>
<evidence type="ECO:0000256" key="1">
    <source>
        <dbReference type="SAM" id="Phobius"/>
    </source>
</evidence>
<dbReference type="GO" id="GO:0003676">
    <property type="term" value="F:nucleic acid binding"/>
    <property type="evidence" value="ECO:0007669"/>
    <property type="project" value="InterPro"/>
</dbReference>
<organism evidence="2 3">
    <name type="scientific">Rhizophagus irregularis</name>
    <dbReference type="NCBI Taxonomy" id="588596"/>
    <lineage>
        <taxon>Eukaryota</taxon>
        <taxon>Fungi</taxon>
        <taxon>Fungi incertae sedis</taxon>
        <taxon>Mucoromycota</taxon>
        <taxon>Glomeromycotina</taxon>
        <taxon>Glomeromycetes</taxon>
        <taxon>Glomerales</taxon>
        <taxon>Glomeraceae</taxon>
        <taxon>Rhizophagus</taxon>
    </lineage>
</organism>
<feature type="transmembrane region" description="Helical" evidence="1">
    <location>
        <begin position="76"/>
        <end position="99"/>
    </location>
</feature>
<evidence type="ECO:0000313" key="2">
    <source>
        <dbReference type="EMBL" id="PKY39557.1"/>
    </source>
</evidence>
<sequence>MCITYRKQNSAIISYWLPVYTSADERSYNPCPGYSYNVPAFSKKSTIKQRCNSKKCFFQVFFFETTGYSTRNAKVFAAYLPITLSTLWSYATSLAFVYLNSSLLPTFPPALPTPVITIEASILPPSACTIYTDGSFHQVTDFFPLSMASAWLALDDDGFILESFSTSLLSCFPLALRSEIYAVISRLRALSPGSSVTIATDCTQLISLWIHFRLFNDLELKVKLVKVSAYCNDALNSQADTLARTAYSSP</sequence>
<dbReference type="EMBL" id="LLXI01000067">
    <property type="protein sequence ID" value="PKY39557.1"/>
    <property type="molecule type" value="Genomic_DNA"/>
</dbReference>
<keyword evidence="1" id="KW-1133">Transmembrane helix</keyword>
<gene>
    <name evidence="2" type="ORF">RhiirA4_452764</name>
</gene>
<proteinExistence type="predicted"/>
<evidence type="ECO:0000313" key="3">
    <source>
        <dbReference type="Proteomes" id="UP000234323"/>
    </source>
</evidence>
<protein>
    <recommendedName>
        <fullName evidence="4">RNase H type-1 domain-containing protein</fullName>
    </recommendedName>
</protein>
<dbReference type="AlphaFoldDB" id="A0A2I1FYW1"/>
<dbReference type="Proteomes" id="UP000234323">
    <property type="component" value="Unassembled WGS sequence"/>
</dbReference>
<evidence type="ECO:0008006" key="4">
    <source>
        <dbReference type="Google" id="ProtNLM"/>
    </source>
</evidence>
<dbReference type="Gene3D" id="3.30.420.10">
    <property type="entry name" value="Ribonuclease H-like superfamily/Ribonuclease H"/>
    <property type="match status" value="1"/>
</dbReference>
<keyword evidence="3" id="KW-1185">Reference proteome</keyword>
<dbReference type="InterPro" id="IPR036397">
    <property type="entry name" value="RNaseH_sf"/>
</dbReference>
<reference evidence="2 3" key="1">
    <citation type="submission" date="2015-10" db="EMBL/GenBank/DDBJ databases">
        <title>Genome analyses suggest a sexual origin of heterokaryosis in a supposedly ancient asexual fungus.</title>
        <authorList>
            <person name="Ropars J."/>
            <person name="Sedzielewska K."/>
            <person name="Noel J."/>
            <person name="Charron P."/>
            <person name="Farinelli L."/>
            <person name="Marton T."/>
            <person name="Kruger M."/>
            <person name="Pelin A."/>
            <person name="Brachmann A."/>
            <person name="Corradi N."/>
        </authorList>
    </citation>
    <scope>NUCLEOTIDE SEQUENCE [LARGE SCALE GENOMIC DNA]</scope>
    <source>
        <strain evidence="2 3">A4</strain>
    </source>
</reference>
<dbReference type="VEuPathDB" id="FungiDB:RhiirA1_486312"/>
<keyword evidence="1" id="KW-0812">Transmembrane</keyword>
<comment type="caution">
    <text evidence="2">The sequence shown here is derived from an EMBL/GenBank/DDBJ whole genome shotgun (WGS) entry which is preliminary data.</text>
</comment>
<accession>A0A2I1FYW1</accession>